<evidence type="ECO:0000256" key="1">
    <source>
        <dbReference type="ARBA" id="ARBA00010690"/>
    </source>
</evidence>
<dbReference type="Pfam" id="PF01312">
    <property type="entry name" value="Bac_export_2"/>
    <property type="match status" value="1"/>
</dbReference>
<organism evidence="6 7">
    <name type="scientific">Thiomicrorhabdus lithotrophica</name>
    <dbReference type="NCBI Taxonomy" id="2949997"/>
    <lineage>
        <taxon>Bacteria</taxon>
        <taxon>Pseudomonadati</taxon>
        <taxon>Pseudomonadota</taxon>
        <taxon>Gammaproteobacteria</taxon>
        <taxon>Thiotrichales</taxon>
        <taxon>Piscirickettsiaceae</taxon>
        <taxon>Thiomicrorhabdus</taxon>
    </lineage>
</organism>
<dbReference type="Proteomes" id="UP001222275">
    <property type="component" value="Chromosome"/>
</dbReference>
<sequence length="113" mass="12300">MADTKTLADNFAVSLEYEGSGAPKVTAKGKGYIAQEIIETAKAHNIPIQQDPELINLLSQVELNQEIPEALYEAVAQVLIFAYQVSGKSPPENSSQTSNPLEQTVDTNPKKDR</sequence>
<dbReference type="PANTHER" id="PTHR30531">
    <property type="entry name" value="FLAGELLAR BIOSYNTHETIC PROTEIN FLHB"/>
    <property type="match status" value="1"/>
</dbReference>
<comment type="function">
    <text evidence="4">Required for formation of the rod structure in the basal body of the flagellar apparatus. Together with FliI and FliH, may constitute the export apparatus of flagellin.</text>
</comment>
<name>A0ABY8CBN5_9GAMM</name>
<evidence type="ECO:0000256" key="2">
    <source>
        <dbReference type="ARBA" id="ARBA00021622"/>
    </source>
</evidence>
<comment type="similarity">
    <text evidence="1">Belongs to the type III secretion exporter family.</text>
</comment>
<evidence type="ECO:0000313" key="6">
    <source>
        <dbReference type="EMBL" id="WEJ63399.1"/>
    </source>
</evidence>
<proteinExistence type="inferred from homology"/>
<dbReference type="PANTHER" id="PTHR30531:SF12">
    <property type="entry name" value="FLAGELLAR BIOSYNTHETIC PROTEIN FLHB"/>
    <property type="match status" value="1"/>
</dbReference>
<dbReference type="InterPro" id="IPR029025">
    <property type="entry name" value="T3SS_substrate_exporter_C"/>
</dbReference>
<dbReference type="InterPro" id="IPR006135">
    <property type="entry name" value="T3SS_substrate_exporter"/>
</dbReference>
<dbReference type="Gene3D" id="3.40.1690.10">
    <property type="entry name" value="secretion proteins EscU"/>
    <property type="match status" value="1"/>
</dbReference>
<keyword evidence="3" id="KW-0813">Transport</keyword>
<dbReference type="SUPFAM" id="SSF160544">
    <property type="entry name" value="EscU C-terminal domain-like"/>
    <property type="match status" value="1"/>
</dbReference>
<keyword evidence="3" id="KW-1006">Bacterial flagellum protein export</keyword>
<evidence type="ECO:0000256" key="3">
    <source>
        <dbReference type="ARBA" id="ARBA00023225"/>
    </source>
</evidence>
<feature type="region of interest" description="Disordered" evidence="5">
    <location>
        <begin position="87"/>
        <end position="113"/>
    </location>
</feature>
<dbReference type="EMBL" id="CP102381">
    <property type="protein sequence ID" value="WEJ63399.1"/>
    <property type="molecule type" value="Genomic_DNA"/>
</dbReference>
<protein>
    <recommendedName>
        <fullName evidence="2">Flagellar biosynthetic protein FlhB</fullName>
    </recommendedName>
</protein>
<evidence type="ECO:0000256" key="5">
    <source>
        <dbReference type="SAM" id="MobiDB-lite"/>
    </source>
</evidence>
<gene>
    <name evidence="6" type="ORF">NR989_03865</name>
</gene>
<evidence type="ECO:0000313" key="7">
    <source>
        <dbReference type="Proteomes" id="UP001222275"/>
    </source>
</evidence>
<keyword evidence="3" id="KW-0653">Protein transport</keyword>
<dbReference type="RefSeq" id="WP_275595655.1">
    <property type="nucleotide sequence ID" value="NZ_CP102381.1"/>
</dbReference>
<accession>A0ABY8CBN5</accession>
<reference evidence="6 7" key="1">
    <citation type="submission" date="2022-06" db="EMBL/GenBank/DDBJ databases">
        <title>Thiomicrohabdus sp. nov, an obligately chemolithoautotrophic, sulfur-oxidizing bacterium isolated from beach of Guanyin Mountain. Amoy.</title>
        <authorList>
            <person name="Zhu H."/>
        </authorList>
    </citation>
    <scope>NUCLEOTIDE SEQUENCE [LARGE SCALE GENOMIC DNA]</scope>
    <source>
        <strain evidence="6 7">XGS-01</strain>
    </source>
</reference>
<feature type="compositionally biased region" description="Polar residues" evidence="5">
    <location>
        <begin position="91"/>
        <end position="107"/>
    </location>
</feature>
<evidence type="ECO:0000256" key="4">
    <source>
        <dbReference type="ARBA" id="ARBA00025078"/>
    </source>
</evidence>
<keyword evidence="7" id="KW-1185">Reference proteome</keyword>